<dbReference type="AlphaFoldDB" id="A0A378KRY6"/>
<dbReference type="OrthoDB" id="5652365at2"/>
<organism evidence="2 4">
    <name type="scientific">Legionella quateirensis</name>
    <dbReference type="NCBI Taxonomy" id="45072"/>
    <lineage>
        <taxon>Bacteria</taxon>
        <taxon>Pseudomonadati</taxon>
        <taxon>Pseudomonadota</taxon>
        <taxon>Gammaproteobacteria</taxon>
        <taxon>Legionellales</taxon>
        <taxon>Legionellaceae</taxon>
        <taxon>Legionella</taxon>
    </lineage>
</organism>
<dbReference type="Proteomes" id="UP000254230">
    <property type="component" value="Unassembled WGS sequence"/>
</dbReference>
<dbReference type="STRING" id="45072.Lqua_3033"/>
<proteinExistence type="predicted"/>
<accession>A0A378KRY6</accession>
<dbReference type="Proteomes" id="UP000054639">
    <property type="component" value="Unassembled WGS sequence"/>
</dbReference>
<reference evidence="1 3" key="1">
    <citation type="submission" date="2015-11" db="EMBL/GenBank/DDBJ databases">
        <title>Genomic analysis of 38 Legionella species identifies large and diverse effector repertoires.</title>
        <authorList>
            <person name="Burstein D."/>
            <person name="Amaro F."/>
            <person name="Zusman T."/>
            <person name="Lifshitz Z."/>
            <person name="Cohen O."/>
            <person name="Gilbert J.A."/>
            <person name="Pupko T."/>
            <person name="Shuman H.A."/>
            <person name="Segal G."/>
        </authorList>
    </citation>
    <scope>NUCLEOTIDE SEQUENCE [LARGE SCALE GENOMIC DNA]</scope>
    <source>
        <strain evidence="1 3">ATCC 49507</strain>
    </source>
</reference>
<protein>
    <submittedName>
        <fullName evidence="2">Uncharacterized protein</fullName>
    </submittedName>
</protein>
<name>A0A378KRY6_9GAMM</name>
<dbReference type="EMBL" id="LNYR01000046">
    <property type="protein sequence ID" value="KTD43679.1"/>
    <property type="molecule type" value="Genomic_DNA"/>
</dbReference>
<keyword evidence="3" id="KW-1185">Reference proteome</keyword>
<reference evidence="2 4" key="2">
    <citation type="submission" date="2018-06" db="EMBL/GenBank/DDBJ databases">
        <authorList>
            <consortium name="Pathogen Informatics"/>
            <person name="Doyle S."/>
        </authorList>
    </citation>
    <scope>NUCLEOTIDE SEQUENCE [LARGE SCALE GENOMIC DNA]</scope>
    <source>
        <strain evidence="2 4">NCTC12376</strain>
    </source>
</reference>
<evidence type="ECO:0000313" key="3">
    <source>
        <dbReference type="Proteomes" id="UP000054639"/>
    </source>
</evidence>
<gene>
    <name evidence="1" type="ORF">Lqua_3033</name>
    <name evidence="2" type="ORF">NCTC12376_01129</name>
</gene>
<evidence type="ECO:0000313" key="2">
    <source>
        <dbReference type="EMBL" id="STY17332.1"/>
    </source>
</evidence>
<sequence length="104" mass="11864">MKNIIFLLLMCIYIESSGATLVVKGQPTPLEYQNDVYYWPLNLAISPGLQTLYITMDGINKVCFLNTAPPGLLEQMSEISIIIKGKMTDWNCFPYTTTYYEVRP</sequence>
<dbReference type="RefSeq" id="WP_058475158.1">
    <property type="nucleotide sequence ID" value="NZ_CAAAIL010000003.1"/>
</dbReference>
<evidence type="ECO:0000313" key="1">
    <source>
        <dbReference type="EMBL" id="KTD43679.1"/>
    </source>
</evidence>
<evidence type="ECO:0000313" key="4">
    <source>
        <dbReference type="Proteomes" id="UP000254230"/>
    </source>
</evidence>
<dbReference type="EMBL" id="UGOW01000001">
    <property type="protein sequence ID" value="STY17332.1"/>
    <property type="molecule type" value="Genomic_DNA"/>
</dbReference>